<dbReference type="Pfam" id="PF03460">
    <property type="entry name" value="NIR_SIR_ferr"/>
    <property type="match status" value="1"/>
</dbReference>
<keyword evidence="3" id="KW-0479">Metal-binding</keyword>
<keyword evidence="5" id="KW-0408">Iron</keyword>
<feature type="domain" description="Nitrite/Sulfite reductase ferredoxin-like" evidence="8">
    <location>
        <begin position="33"/>
        <end position="80"/>
    </location>
</feature>
<evidence type="ECO:0000256" key="5">
    <source>
        <dbReference type="ARBA" id="ARBA00023004"/>
    </source>
</evidence>
<evidence type="ECO:0000256" key="7">
    <source>
        <dbReference type="SAM" id="MobiDB-lite"/>
    </source>
</evidence>
<dbReference type="InterPro" id="IPR005117">
    <property type="entry name" value="NiRdtase/SiRdtase_haem-b_fer"/>
</dbReference>
<dbReference type="Proteomes" id="UP000198859">
    <property type="component" value="Chromosome I"/>
</dbReference>
<dbReference type="GO" id="GO:0016491">
    <property type="term" value="F:oxidoreductase activity"/>
    <property type="evidence" value="ECO:0007669"/>
    <property type="project" value="UniProtKB-KW"/>
</dbReference>
<sequence length="305" mass="31679">MLTTTPVDTDRTTRGRHRRDRCPGVLRPWPAQDGALVRVRLVGGHVAPDALAGLSAVAREHGDGDLHLTGRANLQLRALPSTGDGSLPEPVVAAVEATGLLPSRSHEMGRNVMVSPLTGLVGGRADLRGLARELDAGLQAEPSLAVLPGRFLLVLDDGRGDLLDRDADLGLVALDERRAQLRVGDAWGPVVALDEAASHLVALARRFVRLRGDGPTAAWHVEELDAPLVPAGPRDARLPADGPAGSRAAAYGPVPGAPGLDHVAAPDGVLSPALVDALVAAAAPGSDLVVTPWRGVLVTRQEAVR</sequence>
<proteinExistence type="predicted"/>
<dbReference type="SUPFAM" id="SSF56014">
    <property type="entry name" value="Nitrite and sulphite reductase 4Fe-4S domain-like"/>
    <property type="match status" value="1"/>
</dbReference>
<evidence type="ECO:0000256" key="3">
    <source>
        <dbReference type="ARBA" id="ARBA00022723"/>
    </source>
</evidence>
<dbReference type="RefSeq" id="WP_231917052.1">
    <property type="nucleotide sequence ID" value="NZ_LT629757.1"/>
</dbReference>
<dbReference type="PANTHER" id="PTHR32439">
    <property type="entry name" value="FERREDOXIN--NITRITE REDUCTASE, CHLOROPLASTIC"/>
    <property type="match status" value="1"/>
</dbReference>
<gene>
    <name evidence="9" type="ORF">SAMN04488570_1010</name>
</gene>
<protein>
    <submittedName>
        <fullName evidence="9">Precorrin-3B synthase</fullName>
    </submittedName>
</protein>
<dbReference type="PANTHER" id="PTHR32439:SF9">
    <property type="entry name" value="BLR3264 PROTEIN"/>
    <property type="match status" value="1"/>
</dbReference>
<evidence type="ECO:0000256" key="4">
    <source>
        <dbReference type="ARBA" id="ARBA00023002"/>
    </source>
</evidence>
<evidence type="ECO:0000259" key="8">
    <source>
        <dbReference type="Pfam" id="PF03460"/>
    </source>
</evidence>
<dbReference type="InterPro" id="IPR045854">
    <property type="entry name" value="NO2/SO3_Rdtase_4Fe4S_sf"/>
</dbReference>
<reference evidence="10" key="1">
    <citation type="submission" date="2016-10" db="EMBL/GenBank/DDBJ databases">
        <authorList>
            <person name="Varghese N."/>
            <person name="Submissions S."/>
        </authorList>
    </citation>
    <scope>NUCLEOTIDE SEQUENCE [LARGE SCALE GENOMIC DNA]</scope>
    <source>
        <strain evidence="10">DSM 22127</strain>
    </source>
</reference>
<evidence type="ECO:0000256" key="1">
    <source>
        <dbReference type="ARBA" id="ARBA00022485"/>
    </source>
</evidence>
<dbReference type="GO" id="GO:0051539">
    <property type="term" value="F:4 iron, 4 sulfur cluster binding"/>
    <property type="evidence" value="ECO:0007669"/>
    <property type="project" value="UniProtKB-KW"/>
</dbReference>
<keyword evidence="6" id="KW-0411">Iron-sulfur</keyword>
<name>A0A1H1P0H0_9ACTN</name>
<feature type="region of interest" description="Disordered" evidence="7">
    <location>
        <begin position="1"/>
        <end position="22"/>
    </location>
</feature>
<keyword evidence="1" id="KW-0004">4Fe-4S</keyword>
<organism evidence="9 10">
    <name type="scientific">Nocardioides scoriae</name>
    <dbReference type="NCBI Taxonomy" id="642780"/>
    <lineage>
        <taxon>Bacteria</taxon>
        <taxon>Bacillati</taxon>
        <taxon>Actinomycetota</taxon>
        <taxon>Actinomycetes</taxon>
        <taxon>Propionibacteriales</taxon>
        <taxon>Nocardioidaceae</taxon>
        <taxon>Nocardioides</taxon>
    </lineage>
</organism>
<dbReference type="AlphaFoldDB" id="A0A1H1P0H0"/>
<accession>A0A1H1P0H0</accession>
<dbReference type="STRING" id="642780.SAMN04488570_1010"/>
<dbReference type="EMBL" id="LT629757">
    <property type="protein sequence ID" value="SDS04525.1"/>
    <property type="molecule type" value="Genomic_DNA"/>
</dbReference>
<evidence type="ECO:0000256" key="6">
    <source>
        <dbReference type="ARBA" id="ARBA00023014"/>
    </source>
</evidence>
<dbReference type="Gene3D" id="3.90.480.10">
    <property type="entry name" value="Sulfite Reductase Hemoprotein,Domain 2"/>
    <property type="match status" value="1"/>
</dbReference>
<evidence type="ECO:0000256" key="2">
    <source>
        <dbReference type="ARBA" id="ARBA00022617"/>
    </source>
</evidence>
<feature type="region of interest" description="Disordered" evidence="7">
    <location>
        <begin position="232"/>
        <end position="253"/>
    </location>
</feature>
<evidence type="ECO:0000313" key="9">
    <source>
        <dbReference type="EMBL" id="SDS04525.1"/>
    </source>
</evidence>
<dbReference type="InterPro" id="IPR036136">
    <property type="entry name" value="Nit/Sulf_reduc_fer-like_dom_sf"/>
</dbReference>
<keyword evidence="10" id="KW-1185">Reference proteome</keyword>
<dbReference type="SUPFAM" id="SSF55124">
    <property type="entry name" value="Nitrite/Sulfite reductase N-terminal domain-like"/>
    <property type="match status" value="1"/>
</dbReference>
<keyword evidence="4" id="KW-0560">Oxidoreductase</keyword>
<evidence type="ECO:0000313" key="10">
    <source>
        <dbReference type="Proteomes" id="UP000198859"/>
    </source>
</evidence>
<keyword evidence="2" id="KW-0349">Heme</keyword>
<dbReference type="Gene3D" id="3.30.413.10">
    <property type="entry name" value="Sulfite Reductase Hemoprotein, domain 1"/>
    <property type="match status" value="1"/>
</dbReference>
<dbReference type="InterPro" id="IPR051329">
    <property type="entry name" value="NIR_SIR_4Fe-4S"/>
</dbReference>
<dbReference type="GO" id="GO:0046872">
    <property type="term" value="F:metal ion binding"/>
    <property type="evidence" value="ECO:0007669"/>
    <property type="project" value="UniProtKB-KW"/>
</dbReference>